<name>A0A023BA42_GRENI</name>
<dbReference type="SUPFAM" id="SSF55961">
    <property type="entry name" value="Bet v1-like"/>
    <property type="match status" value="1"/>
</dbReference>
<comment type="caution">
    <text evidence="1">The sequence shown here is derived from an EMBL/GenBank/DDBJ whole genome shotgun (WGS) entry which is preliminary data.</text>
</comment>
<protein>
    <recommendedName>
        <fullName evidence="3">START domain-containing protein</fullName>
    </recommendedName>
</protein>
<dbReference type="VEuPathDB" id="CryptoDB:GNI_043350"/>
<accession>A0A023BA42</accession>
<dbReference type="Proteomes" id="UP000019763">
    <property type="component" value="Unassembled WGS sequence"/>
</dbReference>
<evidence type="ECO:0000313" key="1">
    <source>
        <dbReference type="EMBL" id="EZG77012.1"/>
    </source>
</evidence>
<gene>
    <name evidence="1" type="ORF">GNI_043350</name>
</gene>
<dbReference type="GeneID" id="22911661"/>
<dbReference type="RefSeq" id="XP_011129539.1">
    <property type="nucleotide sequence ID" value="XM_011131237.1"/>
</dbReference>
<dbReference type="OrthoDB" id="17317at2759"/>
<dbReference type="AlphaFoldDB" id="A0A023BA42"/>
<dbReference type="InterPro" id="IPR023393">
    <property type="entry name" value="START-like_dom_sf"/>
</dbReference>
<organism evidence="1 2">
    <name type="scientific">Gregarina niphandrodes</name>
    <name type="common">Septate eugregarine</name>
    <dbReference type="NCBI Taxonomy" id="110365"/>
    <lineage>
        <taxon>Eukaryota</taxon>
        <taxon>Sar</taxon>
        <taxon>Alveolata</taxon>
        <taxon>Apicomplexa</taxon>
        <taxon>Conoidasida</taxon>
        <taxon>Gregarinasina</taxon>
        <taxon>Eugregarinorida</taxon>
        <taxon>Gregarinidae</taxon>
        <taxon>Gregarina</taxon>
    </lineage>
</organism>
<evidence type="ECO:0000313" key="2">
    <source>
        <dbReference type="Proteomes" id="UP000019763"/>
    </source>
</evidence>
<reference evidence="1" key="1">
    <citation type="submission" date="2013-12" db="EMBL/GenBank/DDBJ databases">
        <authorList>
            <person name="Omoto C.K."/>
            <person name="Sibley D."/>
            <person name="Venepally P."/>
            <person name="Hadjithomas M."/>
            <person name="Karamycheva S."/>
            <person name="Brunk B."/>
            <person name="Roos D."/>
            <person name="Caler E."/>
            <person name="Lorenzi H."/>
        </authorList>
    </citation>
    <scope>NUCLEOTIDE SEQUENCE</scope>
</reference>
<keyword evidence="2" id="KW-1185">Reference proteome</keyword>
<dbReference type="EMBL" id="AFNH02000330">
    <property type="protein sequence ID" value="EZG77012.1"/>
    <property type="molecule type" value="Genomic_DNA"/>
</dbReference>
<dbReference type="Gene3D" id="3.30.530.20">
    <property type="match status" value="1"/>
</dbReference>
<sequence length="460" mass="52958">MATNGKDKAITVKPMASGKSEVKSWRGELGSTKSRGHLSRSLCLCLDDFEIDREVVCELLSRDLVHEAFWSMMAMIGKHSGQRIVADDDLFVCVAKYDHMVSCLEMFSLLKPTHMEHYSEPTSAHDGWPREIIRMTNGAYNKSKRLQASIPQQREWTKFCESYQKRQSQEGRTYYGPDFLQSSVQPVVCVDDPTLFASYVLDPKVSVQKTQILAQSWIDLKFDGLLSVTAQVDMTKFWVPSFKFPIRLGLNEAVEVVRTGRMERTSLYKVDLPWPVTNRQVYLHGWLADDLHNQSAMIVFRAFEPENYPYHPLLQTLDPKSLQKTDGFTDMFVEGCCLISHIDMSKNKVLARLFWNIDLKTRIPNILISFVTKTFIRMGLNALARACKDASECNGEWKAIRDRDPWLYEYISRRLTEERNNADNVSLIPDSTFGTDSPSRVSKRSRWRRFRKSTVSSIKT</sequence>
<evidence type="ECO:0008006" key="3">
    <source>
        <dbReference type="Google" id="ProtNLM"/>
    </source>
</evidence>
<proteinExistence type="predicted"/>